<evidence type="ECO:0000313" key="3">
    <source>
        <dbReference type="Proteomes" id="UP000192727"/>
    </source>
</evidence>
<dbReference type="AlphaFoldDB" id="A0A1V0UV34"/>
<name>A0A1V0UV34_9BACL</name>
<dbReference type="Gene3D" id="3.90.25.10">
    <property type="entry name" value="UDP-galactose 4-epimerase, domain 1"/>
    <property type="match status" value="1"/>
</dbReference>
<dbReference type="SUPFAM" id="SSF51735">
    <property type="entry name" value="NAD(P)-binding Rossmann-fold domains"/>
    <property type="match status" value="1"/>
</dbReference>
<protein>
    <recommendedName>
        <fullName evidence="1">RmlD-like substrate binding domain-containing protein</fullName>
    </recommendedName>
</protein>
<organism evidence="2 3">
    <name type="scientific">Paenibacillus larvae subsp. pulvifaciens</name>
    <dbReference type="NCBI Taxonomy" id="1477"/>
    <lineage>
        <taxon>Bacteria</taxon>
        <taxon>Bacillati</taxon>
        <taxon>Bacillota</taxon>
        <taxon>Bacilli</taxon>
        <taxon>Bacillales</taxon>
        <taxon>Paenibacillaceae</taxon>
        <taxon>Paenibacillus</taxon>
    </lineage>
</organism>
<accession>A0A1V0UV34</accession>
<reference evidence="2 3" key="1">
    <citation type="submission" date="2017-03" db="EMBL/GenBank/DDBJ databases">
        <title>Paenibacillus larvae genome sequencing.</title>
        <authorList>
            <person name="Dingman D.W."/>
        </authorList>
    </citation>
    <scope>NUCLEOTIDE SEQUENCE [LARGE SCALE GENOMIC DNA]</scope>
    <source>
        <strain evidence="2 3">SAG 10367</strain>
    </source>
</reference>
<evidence type="ECO:0000259" key="1">
    <source>
        <dbReference type="Pfam" id="PF04321"/>
    </source>
</evidence>
<dbReference type="Pfam" id="PF04321">
    <property type="entry name" value="RmlD_sub_bind"/>
    <property type="match status" value="1"/>
</dbReference>
<dbReference type="InterPro" id="IPR029903">
    <property type="entry name" value="RmlD-like-bd"/>
</dbReference>
<dbReference type="InterPro" id="IPR036291">
    <property type="entry name" value="NAD(P)-bd_dom_sf"/>
</dbReference>
<feature type="domain" description="RmlD-like substrate binding" evidence="1">
    <location>
        <begin position="7"/>
        <end position="61"/>
    </location>
</feature>
<evidence type="ECO:0000313" key="2">
    <source>
        <dbReference type="EMBL" id="ARF69093.1"/>
    </source>
</evidence>
<gene>
    <name evidence="2" type="ORF">B7C51_16680</name>
</gene>
<dbReference type="Proteomes" id="UP000192727">
    <property type="component" value="Chromosome"/>
</dbReference>
<proteinExistence type="predicted"/>
<dbReference type="EMBL" id="CP020557">
    <property type="protein sequence ID" value="ARF69093.1"/>
    <property type="molecule type" value="Genomic_DNA"/>
</dbReference>
<sequence>MGSLIKTDYSGIYHASNRGVCSRYEFAEHILHAAGLAHVVLKLVHTDSFLASAARPANSPLGLFAKNPTP</sequence>
<dbReference type="RefSeq" id="WP_083040914.1">
    <property type="nucleotide sequence ID" value="NZ_CP020557.1"/>
</dbReference>